<proteinExistence type="predicted"/>
<accession>A0ABQ9V6X9</accession>
<protein>
    <submittedName>
        <fullName evidence="1">Uncharacterized protein</fullName>
    </submittedName>
</protein>
<sequence length="73" mass="7909">MLHHEDRRDVPEGYEPLHLGFQGPGDSWVRGSPSDGGQHMTNVTVSGSCQLGLHNTPSPFGFTPSGINWEHVG</sequence>
<name>A0ABQ9V6X9_SAGOE</name>
<organism evidence="1 2">
    <name type="scientific">Saguinus oedipus</name>
    <name type="common">Cotton-top tamarin</name>
    <name type="synonym">Oedipomidas oedipus</name>
    <dbReference type="NCBI Taxonomy" id="9490"/>
    <lineage>
        <taxon>Eukaryota</taxon>
        <taxon>Metazoa</taxon>
        <taxon>Chordata</taxon>
        <taxon>Craniata</taxon>
        <taxon>Vertebrata</taxon>
        <taxon>Euteleostomi</taxon>
        <taxon>Mammalia</taxon>
        <taxon>Eutheria</taxon>
        <taxon>Euarchontoglires</taxon>
        <taxon>Primates</taxon>
        <taxon>Haplorrhini</taxon>
        <taxon>Platyrrhini</taxon>
        <taxon>Cebidae</taxon>
        <taxon>Callitrichinae</taxon>
        <taxon>Saguinus</taxon>
    </lineage>
</organism>
<reference evidence="1 2" key="1">
    <citation type="submission" date="2023-05" db="EMBL/GenBank/DDBJ databases">
        <title>B98-5 Cell Line De Novo Hybrid Assembly: An Optical Mapping Approach.</title>
        <authorList>
            <person name="Kananen K."/>
            <person name="Auerbach J.A."/>
            <person name="Kautto E."/>
            <person name="Blachly J.S."/>
        </authorList>
    </citation>
    <scope>NUCLEOTIDE SEQUENCE [LARGE SCALE GENOMIC DNA]</scope>
    <source>
        <strain evidence="1">B95-8</strain>
        <tissue evidence="1">Cell line</tissue>
    </source>
</reference>
<dbReference type="EMBL" id="JASSZA010000008">
    <property type="protein sequence ID" value="KAK2104886.1"/>
    <property type="molecule type" value="Genomic_DNA"/>
</dbReference>
<evidence type="ECO:0000313" key="2">
    <source>
        <dbReference type="Proteomes" id="UP001266305"/>
    </source>
</evidence>
<gene>
    <name evidence="1" type="ORF">P7K49_018742</name>
</gene>
<comment type="caution">
    <text evidence="1">The sequence shown here is derived from an EMBL/GenBank/DDBJ whole genome shotgun (WGS) entry which is preliminary data.</text>
</comment>
<keyword evidence="2" id="KW-1185">Reference proteome</keyword>
<dbReference type="Proteomes" id="UP001266305">
    <property type="component" value="Unassembled WGS sequence"/>
</dbReference>
<evidence type="ECO:0000313" key="1">
    <source>
        <dbReference type="EMBL" id="KAK2104886.1"/>
    </source>
</evidence>